<keyword evidence="9" id="KW-1185">Reference proteome</keyword>
<evidence type="ECO:0000256" key="3">
    <source>
        <dbReference type="ARBA" id="ARBA00022692"/>
    </source>
</evidence>
<dbReference type="InterPro" id="IPR051204">
    <property type="entry name" value="ABC_transp_perm/SBD"/>
</dbReference>
<dbReference type="InterPro" id="IPR000515">
    <property type="entry name" value="MetI-like"/>
</dbReference>
<evidence type="ECO:0000313" key="9">
    <source>
        <dbReference type="Proteomes" id="UP001369958"/>
    </source>
</evidence>
<keyword evidence="3 6" id="KW-0812">Transmembrane</keyword>
<evidence type="ECO:0000256" key="6">
    <source>
        <dbReference type="RuleBase" id="RU363032"/>
    </source>
</evidence>
<sequence>MRIDKLGVVVAALGLFALVFQSFLVFRANRIVPGEAVPAWDALGVGGIALYGALAVALLVLLLKTPLAIRLAVASLALIALAVAVGMGASALIPEGDTYARVSPGSGVWIMVFAFALAATDALARLKLGPFARVGILIGVAAVLWGILASGLWDDLAVMREYQGRQSAFFAQLQVHLFLAFGSVAAAVLIGVPVGIVCYRIPRVRAGILGSLNVVQTVPSIALFGLLIAPMAWIGANVPGARELGIGGIGYAPAFLALFAYSLLPIVSNTVVGLDGVPRDANEAARGMGMTNGQRMTGVLLPLAFPVILTGIRIILVQNIGLAVIAGLIGGGGLGTFVFQGISQTAMPLVLLGAIPAVAMAFAAAIVLDAGVELSQGRQRARP</sequence>
<dbReference type="PANTHER" id="PTHR30177">
    <property type="entry name" value="GLYCINE BETAINE/L-PROLINE TRANSPORT SYSTEM PERMEASE PROTEIN PROW"/>
    <property type="match status" value="1"/>
</dbReference>
<feature type="domain" description="ABC transmembrane type-1" evidence="7">
    <location>
        <begin position="173"/>
        <end position="368"/>
    </location>
</feature>
<proteinExistence type="inferred from homology"/>
<feature type="transmembrane region" description="Helical" evidence="6">
    <location>
        <begin position="70"/>
        <end position="94"/>
    </location>
</feature>
<accession>A0ABZ2I4I3</accession>
<evidence type="ECO:0000256" key="2">
    <source>
        <dbReference type="ARBA" id="ARBA00022448"/>
    </source>
</evidence>
<name>A0ABZ2I4I3_9HYPH</name>
<feature type="transmembrane region" description="Helical" evidence="6">
    <location>
        <begin position="211"/>
        <end position="234"/>
    </location>
</feature>
<dbReference type="Proteomes" id="UP001369958">
    <property type="component" value="Chromosome"/>
</dbReference>
<reference evidence="8 9" key="1">
    <citation type="submission" date="2024-02" db="EMBL/GenBank/DDBJ databases">
        <title>Complete genome sequence of Pelagibacterium nitratireducens ZH15.</title>
        <authorList>
            <person name="Zhao L.H."/>
        </authorList>
    </citation>
    <scope>NUCLEOTIDE SEQUENCE [LARGE SCALE GENOMIC DNA]</scope>
    <source>
        <strain evidence="8 9">ZH15</strain>
    </source>
</reference>
<dbReference type="PANTHER" id="PTHR30177:SF30">
    <property type="entry name" value="GLYCINE BETAINE UPTAKE SYSTEM PERMEASE PROTEIN YEHY"/>
    <property type="match status" value="1"/>
</dbReference>
<dbReference type="Pfam" id="PF00528">
    <property type="entry name" value="BPD_transp_1"/>
    <property type="match status" value="1"/>
</dbReference>
<feature type="transmembrane region" description="Helical" evidence="6">
    <location>
        <begin position="173"/>
        <end position="199"/>
    </location>
</feature>
<dbReference type="RefSeq" id="WP_338609628.1">
    <property type="nucleotide sequence ID" value="NZ_CP146275.1"/>
</dbReference>
<evidence type="ECO:0000256" key="4">
    <source>
        <dbReference type="ARBA" id="ARBA00022989"/>
    </source>
</evidence>
<feature type="transmembrane region" description="Helical" evidence="6">
    <location>
        <begin position="131"/>
        <end position="153"/>
    </location>
</feature>
<dbReference type="Gene3D" id="1.10.3720.10">
    <property type="entry name" value="MetI-like"/>
    <property type="match status" value="1"/>
</dbReference>
<gene>
    <name evidence="8" type="ORF">V6617_05345</name>
</gene>
<feature type="transmembrane region" description="Helical" evidence="6">
    <location>
        <begin position="298"/>
        <end position="316"/>
    </location>
</feature>
<protein>
    <submittedName>
        <fullName evidence="8">ABC transporter permease</fullName>
    </submittedName>
</protein>
<evidence type="ECO:0000256" key="1">
    <source>
        <dbReference type="ARBA" id="ARBA00004651"/>
    </source>
</evidence>
<keyword evidence="2 6" id="KW-0813">Transport</keyword>
<evidence type="ECO:0000259" key="7">
    <source>
        <dbReference type="PROSITE" id="PS50928"/>
    </source>
</evidence>
<dbReference type="EMBL" id="CP146275">
    <property type="protein sequence ID" value="WWT33883.1"/>
    <property type="molecule type" value="Genomic_DNA"/>
</dbReference>
<comment type="subcellular location">
    <subcellularLocation>
        <location evidence="1 6">Cell membrane</location>
        <topology evidence="1 6">Multi-pass membrane protein</topology>
    </subcellularLocation>
</comment>
<keyword evidence="4 6" id="KW-1133">Transmembrane helix</keyword>
<feature type="transmembrane region" description="Helical" evidence="6">
    <location>
        <begin position="254"/>
        <end position="277"/>
    </location>
</feature>
<dbReference type="PROSITE" id="PS50928">
    <property type="entry name" value="ABC_TM1"/>
    <property type="match status" value="1"/>
</dbReference>
<feature type="transmembrane region" description="Helical" evidence="6">
    <location>
        <begin position="349"/>
        <end position="368"/>
    </location>
</feature>
<evidence type="ECO:0000256" key="5">
    <source>
        <dbReference type="ARBA" id="ARBA00023136"/>
    </source>
</evidence>
<organism evidence="8 9">
    <name type="scientific">Pelagibacterium nitratireducens</name>
    <dbReference type="NCBI Taxonomy" id="1046114"/>
    <lineage>
        <taxon>Bacteria</taxon>
        <taxon>Pseudomonadati</taxon>
        <taxon>Pseudomonadota</taxon>
        <taxon>Alphaproteobacteria</taxon>
        <taxon>Hyphomicrobiales</taxon>
        <taxon>Devosiaceae</taxon>
        <taxon>Pelagibacterium</taxon>
    </lineage>
</organism>
<feature type="transmembrane region" description="Helical" evidence="6">
    <location>
        <begin position="322"/>
        <end position="342"/>
    </location>
</feature>
<comment type="similarity">
    <text evidence="6">Belongs to the binding-protein-dependent transport system permease family.</text>
</comment>
<dbReference type="SUPFAM" id="SSF161098">
    <property type="entry name" value="MetI-like"/>
    <property type="match status" value="1"/>
</dbReference>
<feature type="transmembrane region" description="Helical" evidence="6">
    <location>
        <begin position="43"/>
        <end position="63"/>
    </location>
</feature>
<feature type="transmembrane region" description="Helical" evidence="6">
    <location>
        <begin position="106"/>
        <end position="124"/>
    </location>
</feature>
<dbReference type="CDD" id="cd06261">
    <property type="entry name" value="TM_PBP2"/>
    <property type="match status" value="1"/>
</dbReference>
<dbReference type="InterPro" id="IPR035906">
    <property type="entry name" value="MetI-like_sf"/>
</dbReference>
<evidence type="ECO:0000313" key="8">
    <source>
        <dbReference type="EMBL" id="WWT33883.1"/>
    </source>
</evidence>
<keyword evidence="5 6" id="KW-0472">Membrane</keyword>